<dbReference type="GO" id="GO:0061630">
    <property type="term" value="F:ubiquitin protein ligase activity"/>
    <property type="evidence" value="ECO:0007669"/>
    <property type="project" value="UniProtKB-EC"/>
</dbReference>
<sequence>MSSFTQRPPVVVNGVRRMRTFHYFWCQHCQRTVRLATSNPLQAFCPFCFSALRNELDISRPRIRSDARFFAGMETSHAARMLDSLASILDPSDRRQRNENDYDNIFSRRRLTRWESGPWITLQFVELPPTPAALPEIRGQEYQAQEQEQGMMDQVFLDNITENDRPGPPPAPASAIESLPRLKITQTHLINDPHCPICKDEFQVDGEATGLPCKHLYHSDCIVPWLSIHNTCPICRFELKDNSADEDEEDENDYGRINFSVEDMANGLSWLRRQFVCLRPVRAVSDWTRLYIDFLDSRISNAASSLEARSWWPSWLIL</sequence>
<proteinExistence type="predicted"/>
<dbReference type="PANTHER" id="PTHR15710:SF116">
    <property type="entry name" value="RING_U-BOX SUPERFAMILY PROTEIN"/>
    <property type="match status" value="1"/>
</dbReference>
<dbReference type="Proteomes" id="UP001054252">
    <property type="component" value="Unassembled WGS sequence"/>
</dbReference>
<evidence type="ECO:0000313" key="11">
    <source>
        <dbReference type="Proteomes" id="UP001054252"/>
    </source>
</evidence>
<dbReference type="EMBL" id="BPVZ01000064">
    <property type="protein sequence ID" value="GKV23836.1"/>
    <property type="molecule type" value="Genomic_DNA"/>
</dbReference>
<name>A0AAV5KH17_9ROSI</name>
<feature type="domain" description="RING-type" evidence="9">
    <location>
        <begin position="195"/>
        <end position="236"/>
    </location>
</feature>
<organism evidence="10 11">
    <name type="scientific">Rubroshorea leprosula</name>
    <dbReference type="NCBI Taxonomy" id="152421"/>
    <lineage>
        <taxon>Eukaryota</taxon>
        <taxon>Viridiplantae</taxon>
        <taxon>Streptophyta</taxon>
        <taxon>Embryophyta</taxon>
        <taxon>Tracheophyta</taxon>
        <taxon>Spermatophyta</taxon>
        <taxon>Magnoliopsida</taxon>
        <taxon>eudicotyledons</taxon>
        <taxon>Gunneridae</taxon>
        <taxon>Pentapetalae</taxon>
        <taxon>rosids</taxon>
        <taxon>malvids</taxon>
        <taxon>Malvales</taxon>
        <taxon>Dipterocarpaceae</taxon>
        <taxon>Rubroshorea</taxon>
    </lineage>
</organism>
<accession>A0AAV5KH17</accession>
<dbReference type="EC" id="2.3.2.27" evidence="2"/>
<evidence type="ECO:0000256" key="7">
    <source>
        <dbReference type="ARBA" id="ARBA00022833"/>
    </source>
</evidence>
<evidence type="ECO:0000313" key="10">
    <source>
        <dbReference type="EMBL" id="GKV23836.1"/>
    </source>
</evidence>
<dbReference type="InterPro" id="IPR013083">
    <property type="entry name" value="Znf_RING/FYVE/PHD"/>
</dbReference>
<dbReference type="PANTHER" id="PTHR15710">
    <property type="entry name" value="E3 UBIQUITIN-PROTEIN LIGASE PRAJA"/>
    <property type="match status" value="1"/>
</dbReference>
<evidence type="ECO:0000256" key="2">
    <source>
        <dbReference type="ARBA" id="ARBA00012483"/>
    </source>
</evidence>
<dbReference type="Pfam" id="PF13639">
    <property type="entry name" value="zf-RING_2"/>
    <property type="match status" value="1"/>
</dbReference>
<keyword evidence="5 8" id="KW-0863">Zinc-finger</keyword>
<dbReference type="FunFam" id="3.30.40.10:FF:000022">
    <property type="entry name" value="E3 ubiquitin-protein ligase RING1-like"/>
    <property type="match status" value="1"/>
</dbReference>
<keyword evidence="11" id="KW-1185">Reference proteome</keyword>
<dbReference type="GO" id="GO:0008270">
    <property type="term" value="F:zinc ion binding"/>
    <property type="evidence" value="ECO:0007669"/>
    <property type="project" value="UniProtKB-KW"/>
</dbReference>
<evidence type="ECO:0000256" key="1">
    <source>
        <dbReference type="ARBA" id="ARBA00000900"/>
    </source>
</evidence>
<comment type="caution">
    <text evidence="10">The sequence shown here is derived from an EMBL/GenBank/DDBJ whole genome shotgun (WGS) entry which is preliminary data.</text>
</comment>
<keyword evidence="4" id="KW-0479">Metal-binding</keyword>
<dbReference type="Gene3D" id="3.30.40.10">
    <property type="entry name" value="Zinc/RING finger domain, C3HC4 (zinc finger)"/>
    <property type="match status" value="1"/>
</dbReference>
<protein>
    <recommendedName>
        <fullName evidence="2">RING-type E3 ubiquitin transferase</fullName>
        <ecNumber evidence="2">2.3.2.27</ecNumber>
    </recommendedName>
</protein>
<gene>
    <name evidence="10" type="ORF">SLEP1_g33526</name>
</gene>
<evidence type="ECO:0000256" key="6">
    <source>
        <dbReference type="ARBA" id="ARBA00022786"/>
    </source>
</evidence>
<keyword evidence="7" id="KW-0862">Zinc</keyword>
<evidence type="ECO:0000256" key="8">
    <source>
        <dbReference type="PROSITE-ProRule" id="PRU00175"/>
    </source>
</evidence>
<evidence type="ECO:0000259" key="9">
    <source>
        <dbReference type="PROSITE" id="PS50089"/>
    </source>
</evidence>
<dbReference type="SUPFAM" id="SSF57850">
    <property type="entry name" value="RING/U-box"/>
    <property type="match status" value="1"/>
</dbReference>
<evidence type="ECO:0000256" key="4">
    <source>
        <dbReference type="ARBA" id="ARBA00022723"/>
    </source>
</evidence>
<evidence type="ECO:0000256" key="5">
    <source>
        <dbReference type="ARBA" id="ARBA00022771"/>
    </source>
</evidence>
<keyword evidence="3" id="KW-0808">Transferase</keyword>
<dbReference type="GO" id="GO:0005737">
    <property type="term" value="C:cytoplasm"/>
    <property type="evidence" value="ECO:0007669"/>
    <property type="project" value="TreeGrafter"/>
</dbReference>
<evidence type="ECO:0000256" key="3">
    <source>
        <dbReference type="ARBA" id="ARBA00022679"/>
    </source>
</evidence>
<dbReference type="SMART" id="SM00184">
    <property type="entry name" value="RING"/>
    <property type="match status" value="1"/>
</dbReference>
<dbReference type="PROSITE" id="PS50089">
    <property type="entry name" value="ZF_RING_2"/>
    <property type="match status" value="1"/>
</dbReference>
<dbReference type="GO" id="GO:0016567">
    <property type="term" value="P:protein ubiquitination"/>
    <property type="evidence" value="ECO:0007669"/>
    <property type="project" value="TreeGrafter"/>
</dbReference>
<reference evidence="10 11" key="1">
    <citation type="journal article" date="2021" name="Commun. Biol.">
        <title>The genome of Shorea leprosula (Dipterocarpaceae) highlights the ecological relevance of drought in aseasonal tropical rainforests.</title>
        <authorList>
            <person name="Ng K.K.S."/>
            <person name="Kobayashi M.J."/>
            <person name="Fawcett J.A."/>
            <person name="Hatakeyama M."/>
            <person name="Paape T."/>
            <person name="Ng C.H."/>
            <person name="Ang C.C."/>
            <person name="Tnah L.H."/>
            <person name="Lee C.T."/>
            <person name="Nishiyama T."/>
            <person name="Sese J."/>
            <person name="O'Brien M.J."/>
            <person name="Copetti D."/>
            <person name="Mohd Noor M.I."/>
            <person name="Ong R.C."/>
            <person name="Putra M."/>
            <person name="Sireger I.Z."/>
            <person name="Indrioko S."/>
            <person name="Kosugi Y."/>
            <person name="Izuno A."/>
            <person name="Isagi Y."/>
            <person name="Lee S.L."/>
            <person name="Shimizu K.K."/>
        </authorList>
    </citation>
    <scope>NUCLEOTIDE SEQUENCE [LARGE SCALE GENOMIC DNA]</scope>
    <source>
        <strain evidence="10">214</strain>
    </source>
</reference>
<comment type="catalytic activity">
    <reaction evidence="1">
        <text>S-ubiquitinyl-[E2 ubiquitin-conjugating enzyme]-L-cysteine + [acceptor protein]-L-lysine = [E2 ubiquitin-conjugating enzyme]-L-cysteine + N(6)-ubiquitinyl-[acceptor protein]-L-lysine.</text>
        <dbReference type="EC" id="2.3.2.27"/>
    </reaction>
</comment>
<dbReference type="AlphaFoldDB" id="A0AAV5KH17"/>
<dbReference type="InterPro" id="IPR001841">
    <property type="entry name" value="Znf_RING"/>
</dbReference>
<keyword evidence="6" id="KW-0833">Ubl conjugation pathway</keyword>